<dbReference type="Gene3D" id="2.60.40.2250">
    <property type="match status" value="1"/>
</dbReference>
<dbReference type="SMART" id="SM00460">
    <property type="entry name" value="TGc"/>
    <property type="match status" value="1"/>
</dbReference>
<sequence length="289" mass="31462">MIRMGFSVGLQYEVGPQGADFIFNVQAAHTRQQVVLQEQLSFSQPVLPWCHEDPVTRTRLARLRAQPGRLDLQYRAVVELHHYQADPAELAELAVGQLPQAVLPYIWPSRYCESDRLQALAGDLFGRMAPGYARVAAVRDWVHAQLRFEANTSDSTTSACDSLGRGAGVCRDFAHVMIALCRALNIPARFATGFDYGADAALGPPDFHAYVEVYVGHRWYLFDPSGTAIPMSFVRLATGRDAGDASFAMIFGAVTCFAPVIQVAPVPSAGGALQVPLHTWRALSTDGAG</sequence>
<dbReference type="Gene3D" id="3.10.620.30">
    <property type="match status" value="1"/>
</dbReference>
<dbReference type="SUPFAM" id="SSF54001">
    <property type="entry name" value="Cysteine proteinases"/>
    <property type="match status" value="1"/>
</dbReference>
<dbReference type="EMBL" id="JAAGOH010000015">
    <property type="protein sequence ID" value="NDY92223.1"/>
    <property type="molecule type" value="Genomic_DNA"/>
</dbReference>
<protein>
    <submittedName>
        <fullName evidence="2">Transglutaminase family protein</fullName>
    </submittedName>
</protein>
<dbReference type="PANTHER" id="PTHR33490">
    <property type="entry name" value="BLR5614 PROTEIN-RELATED"/>
    <property type="match status" value="1"/>
</dbReference>
<dbReference type="PANTHER" id="PTHR33490:SF12">
    <property type="entry name" value="BLL5557 PROTEIN"/>
    <property type="match status" value="1"/>
</dbReference>
<name>A0A7C9TLD9_9BURK</name>
<organism evidence="2 3">
    <name type="scientific">Ideonella livida</name>
    <dbReference type="NCBI Taxonomy" id="2707176"/>
    <lineage>
        <taxon>Bacteria</taxon>
        <taxon>Pseudomonadati</taxon>
        <taxon>Pseudomonadota</taxon>
        <taxon>Betaproteobacteria</taxon>
        <taxon>Burkholderiales</taxon>
        <taxon>Sphaerotilaceae</taxon>
        <taxon>Ideonella</taxon>
    </lineage>
</organism>
<gene>
    <name evidence="2" type="ORF">G3A44_13615</name>
</gene>
<evidence type="ECO:0000313" key="3">
    <source>
        <dbReference type="Proteomes" id="UP000484255"/>
    </source>
</evidence>
<evidence type="ECO:0000259" key="1">
    <source>
        <dbReference type="SMART" id="SM00460"/>
    </source>
</evidence>
<accession>A0A7C9TLD9</accession>
<proteinExistence type="predicted"/>
<evidence type="ECO:0000313" key="2">
    <source>
        <dbReference type="EMBL" id="NDY92223.1"/>
    </source>
</evidence>
<dbReference type="InterPro" id="IPR002931">
    <property type="entry name" value="Transglutaminase-like"/>
</dbReference>
<feature type="domain" description="Transglutaminase-like" evidence="1">
    <location>
        <begin position="162"/>
        <end position="226"/>
    </location>
</feature>
<reference evidence="2 3" key="1">
    <citation type="submission" date="2020-02" db="EMBL/GenBank/DDBJ databases">
        <title>Ideonella bacterium strain TBM-1.</title>
        <authorList>
            <person name="Chen W.-M."/>
        </authorList>
    </citation>
    <scope>NUCLEOTIDE SEQUENCE [LARGE SCALE GENOMIC DNA]</scope>
    <source>
        <strain evidence="2 3">TBM-1</strain>
    </source>
</reference>
<dbReference type="Pfam" id="PF01841">
    <property type="entry name" value="Transglut_core"/>
    <property type="match status" value="1"/>
</dbReference>
<keyword evidence="3" id="KW-1185">Reference proteome</keyword>
<dbReference type="Proteomes" id="UP000484255">
    <property type="component" value="Unassembled WGS sequence"/>
</dbReference>
<dbReference type="AlphaFoldDB" id="A0A7C9TLD9"/>
<comment type="caution">
    <text evidence="2">The sequence shown here is derived from an EMBL/GenBank/DDBJ whole genome shotgun (WGS) entry which is preliminary data.</text>
</comment>
<dbReference type="InterPro" id="IPR038765">
    <property type="entry name" value="Papain-like_cys_pep_sf"/>
</dbReference>